<dbReference type="InterPro" id="IPR042081">
    <property type="entry name" value="RNA_2'-PTrans_C"/>
</dbReference>
<protein>
    <recommendedName>
        <fullName evidence="5">Probable RNA 2'-phosphotransferase</fullName>
        <ecNumber evidence="5">2.7.1.-</ecNumber>
    </recommendedName>
</protein>
<evidence type="ECO:0000256" key="3">
    <source>
        <dbReference type="ARBA" id="ARBA00023027"/>
    </source>
</evidence>
<keyword evidence="8" id="KW-1185">Reference proteome</keyword>
<organism evidence="7 8">
    <name type="scientific">Lysobacter korlensis</name>
    <dbReference type="NCBI Taxonomy" id="553636"/>
    <lineage>
        <taxon>Bacteria</taxon>
        <taxon>Pseudomonadati</taxon>
        <taxon>Pseudomonadota</taxon>
        <taxon>Gammaproteobacteria</taxon>
        <taxon>Lysobacterales</taxon>
        <taxon>Lysobacteraceae</taxon>
        <taxon>Lysobacter</taxon>
    </lineage>
</organism>
<keyword evidence="6" id="KW-0812">Transmembrane</keyword>
<dbReference type="EMBL" id="JBHLTG010000017">
    <property type="protein sequence ID" value="MFC0682701.1"/>
    <property type="molecule type" value="Genomic_DNA"/>
</dbReference>
<dbReference type="RefSeq" id="WP_386676961.1">
    <property type="nucleotide sequence ID" value="NZ_JBHLTG010000017.1"/>
</dbReference>
<comment type="similarity">
    <text evidence="1 5">Belongs to the KptA/TPT1 family.</text>
</comment>
<dbReference type="PANTHER" id="PTHR12684">
    <property type="entry name" value="PUTATIVE PHOSPHOTRANSFERASE"/>
    <property type="match status" value="1"/>
</dbReference>
<evidence type="ECO:0000313" key="8">
    <source>
        <dbReference type="Proteomes" id="UP001589896"/>
    </source>
</evidence>
<dbReference type="EC" id="2.7.1.-" evidence="5"/>
<dbReference type="InterPro" id="IPR022928">
    <property type="entry name" value="RNA_2'-PTrans_KptA"/>
</dbReference>
<dbReference type="Gene3D" id="3.20.170.30">
    <property type="match status" value="1"/>
</dbReference>
<name>A0ABV6S0E3_9GAMM</name>
<comment type="caution">
    <text evidence="7">The sequence shown here is derived from an EMBL/GenBank/DDBJ whole genome shotgun (WGS) entry which is preliminary data.</text>
</comment>
<dbReference type="SUPFAM" id="SSF56399">
    <property type="entry name" value="ADP-ribosylation"/>
    <property type="match status" value="1"/>
</dbReference>
<dbReference type="InterPro" id="IPR042080">
    <property type="entry name" value="RNA_2'-PTrans_N"/>
</dbReference>
<keyword evidence="6" id="KW-0472">Membrane</keyword>
<evidence type="ECO:0000256" key="1">
    <source>
        <dbReference type="ARBA" id="ARBA00009836"/>
    </source>
</evidence>
<dbReference type="InterPro" id="IPR002745">
    <property type="entry name" value="Ptrans_KptA/Tpt1"/>
</dbReference>
<dbReference type="GO" id="GO:0016740">
    <property type="term" value="F:transferase activity"/>
    <property type="evidence" value="ECO:0007669"/>
    <property type="project" value="UniProtKB-KW"/>
</dbReference>
<dbReference type="PANTHER" id="PTHR12684:SF2">
    <property type="entry name" value="TRNA 2'-PHOSPHOTRANSFERASE 1"/>
    <property type="match status" value="1"/>
</dbReference>
<evidence type="ECO:0000256" key="2">
    <source>
        <dbReference type="ARBA" id="ARBA00022679"/>
    </source>
</evidence>
<keyword evidence="2 5" id="KW-0808">Transferase</keyword>
<reference evidence="7 8" key="1">
    <citation type="submission" date="2024-09" db="EMBL/GenBank/DDBJ databases">
        <authorList>
            <person name="Sun Q."/>
            <person name="Mori K."/>
        </authorList>
    </citation>
    <scope>NUCLEOTIDE SEQUENCE [LARGE SCALE GENOMIC DNA]</scope>
    <source>
        <strain evidence="7 8">KCTC 23076</strain>
    </source>
</reference>
<evidence type="ECO:0000256" key="4">
    <source>
        <dbReference type="ARBA" id="ARBA00025212"/>
    </source>
</evidence>
<dbReference type="NCBIfam" id="NF002014">
    <property type="entry name" value="PRK00819.1-4"/>
    <property type="match status" value="1"/>
</dbReference>
<evidence type="ECO:0000313" key="7">
    <source>
        <dbReference type="EMBL" id="MFC0682701.1"/>
    </source>
</evidence>
<dbReference type="Pfam" id="PF01885">
    <property type="entry name" value="PTS_2-RNA"/>
    <property type="match status" value="1"/>
</dbReference>
<dbReference type="Gene3D" id="1.10.10.970">
    <property type="entry name" value="RNA 2'-phosphotransferase, Tpt1/KptA family, N-terminal domain"/>
    <property type="match status" value="1"/>
</dbReference>
<comment type="function">
    <text evidence="4 5">Removes the 2'-phosphate from RNA via an intermediate in which the phosphate is ADP-ribosylated by NAD followed by a presumed transesterification to release the RNA and generate ADP-ribose 1''-2''-cyclic phosphate (APPR&gt;P). May function as an ADP-ribosylase.</text>
</comment>
<accession>A0ABV6S0E3</accession>
<dbReference type="HAMAP" id="MF_00299">
    <property type="entry name" value="KptA"/>
    <property type="match status" value="1"/>
</dbReference>
<keyword evidence="3 5" id="KW-0520">NAD</keyword>
<gene>
    <name evidence="5" type="primary">kptA</name>
    <name evidence="7" type="ORF">ACFFGH_33135</name>
</gene>
<keyword evidence="6" id="KW-1133">Transmembrane helix</keyword>
<sequence>MDRRLESKSKFLSLVLRHEPGRIGLELDSAGWADLDDLVRLANAHGRGLTRALVEEIVATNDKRRFAIDPSGTRIRANQGHSVAVDLGLVPAEPPEVLFHGTATRFLPLIRATGLSPRSRQHVHLSANRATALAVGRRHGTPAVLVVHAADMHRDGHAFFCSANGVWLTGVVLPLYLDFPHDA</sequence>
<dbReference type="Proteomes" id="UP001589896">
    <property type="component" value="Unassembled WGS sequence"/>
</dbReference>
<evidence type="ECO:0000256" key="5">
    <source>
        <dbReference type="HAMAP-Rule" id="MF_00299"/>
    </source>
</evidence>
<proteinExistence type="inferred from homology"/>
<evidence type="ECO:0000256" key="6">
    <source>
        <dbReference type="SAM" id="Phobius"/>
    </source>
</evidence>
<feature type="transmembrane region" description="Helical" evidence="6">
    <location>
        <begin position="158"/>
        <end position="177"/>
    </location>
</feature>